<sequence length="169" mass="18925">MFGMRFSPSKCKLLLQNWPASTPELRIGNEAVERVDNFTYLGSLISPNVLVSDEISARIRKARLVLPTYEFESLQPVDGLLCGSGRLKAKLMESHLPNITLSRIWKLSDIDKDGYLDIDEFIVAKRLVSIAVNGGEIPETLPGHLIPHSKHKYISPTINGIGDYNETKY</sequence>
<gene>
    <name evidence="1" type="ORF">SMRZ_LOCUS12851</name>
</gene>
<dbReference type="InterPro" id="IPR000261">
    <property type="entry name" value="EH_dom"/>
</dbReference>
<dbReference type="Gene3D" id="1.10.238.10">
    <property type="entry name" value="EF-hand"/>
    <property type="match status" value="1"/>
</dbReference>
<dbReference type="AlphaFoldDB" id="A0A183M9X6"/>
<dbReference type="GO" id="GO:0150007">
    <property type="term" value="P:clathrin-dependent synaptic vesicle endocytosis"/>
    <property type="evidence" value="ECO:0007669"/>
    <property type="project" value="TreeGrafter"/>
</dbReference>
<dbReference type="PROSITE" id="PS50222">
    <property type="entry name" value="EF_HAND_2"/>
    <property type="match status" value="1"/>
</dbReference>
<dbReference type="PANTHER" id="PTHR11216">
    <property type="entry name" value="EH DOMAIN"/>
    <property type="match status" value="1"/>
</dbReference>
<dbReference type="STRING" id="48269.A0A183M9X6"/>
<dbReference type="CDD" id="cd00052">
    <property type="entry name" value="EH"/>
    <property type="match status" value="1"/>
</dbReference>
<dbReference type="InterPro" id="IPR018247">
    <property type="entry name" value="EF_Hand_1_Ca_BS"/>
</dbReference>
<dbReference type="InterPro" id="IPR011992">
    <property type="entry name" value="EF-hand-dom_pair"/>
</dbReference>
<dbReference type="GO" id="GO:0097708">
    <property type="term" value="C:intracellular vesicle"/>
    <property type="evidence" value="ECO:0007669"/>
    <property type="project" value="TreeGrafter"/>
</dbReference>
<evidence type="ECO:0000313" key="1">
    <source>
        <dbReference type="EMBL" id="VDP02496.1"/>
    </source>
</evidence>
<name>A0A183M9X6_9TREM</name>
<organism evidence="1 2">
    <name type="scientific">Schistosoma margrebowiei</name>
    <dbReference type="NCBI Taxonomy" id="48269"/>
    <lineage>
        <taxon>Eukaryota</taxon>
        <taxon>Metazoa</taxon>
        <taxon>Spiralia</taxon>
        <taxon>Lophotrochozoa</taxon>
        <taxon>Platyhelminthes</taxon>
        <taxon>Trematoda</taxon>
        <taxon>Digenea</taxon>
        <taxon>Strigeidida</taxon>
        <taxon>Schistosomatoidea</taxon>
        <taxon>Schistosomatidae</taxon>
        <taxon>Schistosoma</taxon>
    </lineage>
</organism>
<keyword evidence="2" id="KW-1185">Reference proteome</keyword>
<proteinExistence type="predicted"/>
<dbReference type="GO" id="GO:0060090">
    <property type="term" value="F:molecular adaptor activity"/>
    <property type="evidence" value="ECO:0007669"/>
    <property type="project" value="TreeGrafter"/>
</dbReference>
<dbReference type="Proteomes" id="UP000277204">
    <property type="component" value="Unassembled WGS sequence"/>
</dbReference>
<dbReference type="PROSITE" id="PS50031">
    <property type="entry name" value="EH"/>
    <property type="match status" value="1"/>
</dbReference>
<dbReference type="GO" id="GO:0042734">
    <property type="term" value="C:presynaptic membrane"/>
    <property type="evidence" value="ECO:0007669"/>
    <property type="project" value="TreeGrafter"/>
</dbReference>
<dbReference type="Pfam" id="PF12763">
    <property type="entry name" value="EH"/>
    <property type="match status" value="1"/>
</dbReference>
<dbReference type="SMART" id="SM00027">
    <property type="entry name" value="EH"/>
    <property type="match status" value="1"/>
</dbReference>
<dbReference type="InterPro" id="IPR002048">
    <property type="entry name" value="EF_hand_dom"/>
</dbReference>
<dbReference type="EMBL" id="UZAI01008611">
    <property type="protein sequence ID" value="VDP02496.1"/>
    <property type="molecule type" value="Genomic_DNA"/>
</dbReference>
<dbReference type="SUPFAM" id="SSF47473">
    <property type="entry name" value="EF-hand"/>
    <property type="match status" value="1"/>
</dbReference>
<accession>A0A183M9X6</accession>
<dbReference type="PANTHER" id="PTHR11216:SF170">
    <property type="entry name" value="DYNAMIN ASSOCIATED PROTEIN 160, ISOFORM D"/>
    <property type="match status" value="1"/>
</dbReference>
<dbReference type="GO" id="GO:0005509">
    <property type="term" value="F:calcium ion binding"/>
    <property type="evidence" value="ECO:0007669"/>
    <property type="project" value="InterPro"/>
</dbReference>
<evidence type="ECO:0000313" key="2">
    <source>
        <dbReference type="Proteomes" id="UP000277204"/>
    </source>
</evidence>
<dbReference type="GO" id="GO:0005737">
    <property type="term" value="C:cytoplasm"/>
    <property type="evidence" value="ECO:0007669"/>
    <property type="project" value="TreeGrafter"/>
</dbReference>
<dbReference type="PROSITE" id="PS00018">
    <property type="entry name" value="EF_HAND_1"/>
    <property type="match status" value="1"/>
</dbReference>
<reference evidence="1 2" key="1">
    <citation type="submission" date="2018-11" db="EMBL/GenBank/DDBJ databases">
        <authorList>
            <consortium name="Pathogen Informatics"/>
        </authorList>
    </citation>
    <scope>NUCLEOTIDE SEQUENCE [LARGE SCALE GENOMIC DNA]</scope>
    <source>
        <strain evidence="1 2">Zambia</strain>
    </source>
</reference>
<protein>
    <submittedName>
        <fullName evidence="1">Uncharacterized protein</fullName>
    </submittedName>
</protein>